<dbReference type="SUPFAM" id="SSF101353">
    <property type="entry name" value="Putative anticodon-binding domain of alanyl-tRNA synthetase (AlaRS)"/>
    <property type="match status" value="1"/>
</dbReference>
<evidence type="ECO:0000256" key="6">
    <source>
        <dbReference type="ARBA" id="ARBA00022840"/>
    </source>
</evidence>
<dbReference type="NCBIfam" id="NF002436">
    <property type="entry name" value="PRK01584.1"/>
    <property type="match status" value="1"/>
</dbReference>
<dbReference type="InterPro" id="IPR018163">
    <property type="entry name" value="Thr/Ala-tRNA-synth_IIc_edit"/>
</dbReference>
<feature type="domain" description="Alanyl-transfer RNA synthetases family profile" evidence="10">
    <location>
        <begin position="2"/>
        <end position="571"/>
    </location>
</feature>
<dbReference type="GO" id="GO:0000049">
    <property type="term" value="F:tRNA binding"/>
    <property type="evidence" value="ECO:0007669"/>
    <property type="project" value="UniProtKB-KW"/>
</dbReference>
<evidence type="ECO:0000256" key="8">
    <source>
        <dbReference type="ARBA" id="ARBA00022917"/>
    </source>
</evidence>
<dbReference type="FunFam" id="3.30.980.10:FF:000004">
    <property type="entry name" value="Alanine--tRNA ligase, cytoplasmic"/>
    <property type="match status" value="1"/>
</dbReference>
<accession>A0A554LIZ3</accession>
<dbReference type="Gene3D" id="3.30.54.20">
    <property type="match status" value="1"/>
</dbReference>
<reference evidence="11 12" key="1">
    <citation type="submission" date="2017-07" db="EMBL/GenBank/DDBJ databases">
        <title>Mechanisms for carbon and nitrogen cycling indicate functional differentiation within the Candidate Phyla Radiation.</title>
        <authorList>
            <person name="Danczak R.E."/>
            <person name="Johnston M.D."/>
            <person name="Kenah C."/>
            <person name="Slattery M."/>
            <person name="Wrighton K.C."/>
            <person name="Wilkins M.J."/>
        </authorList>
    </citation>
    <scope>NUCLEOTIDE SEQUENCE [LARGE SCALE GENOMIC DNA]</scope>
    <source>
        <strain evidence="11">Licking1014_7</strain>
    </source>
</reference>
<evidence type="ECO:0000313" key="11">
    <source>
        <dbReference type="EMBL" id="TSC92814.1"/>
    </source>
</evidence>
<evidence type="ECO:0000259" key="10">
    <source>
        <dbReference type="PROSITE" id="PS50860"/>
    </source>
</evidence>
<sequence>MITSKKLRQKFVDYFASKGYKKIPETSLVPKDDPSVLFTTAGMQQFKKFYLAPDEAPAKKVITIQPCVRTSDIDEVGDDTHLTFFEMLGNFTFGDLDKKQAISQALKFLTQELGITKQRIKASYFAGEKSIAEDTEAKNILIELGFLEKNLIRGGKKDNFWGPVAGKGACGPTIEIYIDDIEIWNLVFNEYYFDGQIYQKAQYPGLDTGMGLERMLAVLEGKRNIFEIDVLAPIVETIEKNSRTAEPKNLRVAADHLRASAFLIKDGVLPSNKEQGYILRRFIRRAAVHLKKMNFDFSQLTKVIKKILNIYYEMEGEEGFNFQNEKLIQETIQKEMAVFNQTLKRGLQKLEKLLDKSSSKISGKDAFFLFETFGFPLELTEELARENQKTIDKIGFDKYLKEHQEKSRLSAKKKFTGGLASCGAIETRYHTANHLLLAALRQVLDKHVAQKGSNITNERLRFDFSHPEKMTADEIKKTEALVNEKIQAGLGVETEKMSLADAQASGATGVFSDRYGDRVKVYTIGEPDEKPFSKEICGGPHVKNTREIGKFKIVKEESSSAGVRRIRAKIT</sequence>
<keyword evidence="8" id="KW-0648">Protein biosynthesis</keyword>
<protein>
    <recommendedName>
        <fullName evidence="2">alanine--tRNA ligase</fullName>
        <ecNumber evidence="2">6.1.1.7</ecNumber>
    </recommendedName>
</protein>
<keyword evidence="7" id="KW-0694">RNA-binding</keyword>
<dbReference type="GO" id="GO:0006419">
    <property type="term" value="P:alanyl-tRNA aminoacylation"/>
    <property type="evidence" value="ECO:0007669"/>
    <property type="project" value="InterPro"/>
</dbReference>
<dbReference type="InterPro" id="IPR045864">
    <property type="entry name" value="aa-tRNA-synth_II/BPL/LPL"/>
</dbReference>
<evidence type="ECO:0000256" key="5">
    <source>
        <dbReference type="ARBA" id="ARBA00022741"/>
    </source>
</evidence>
<dbReference type="EC" id="6.1.1.7" evidence="2"/>
<keyword evidence="6" id="KW-0067">ATP-binding</keyword>
<comment type="caution">
    <text evidence="11">The sequence shown here is derived from an EMBL/GenBank/DDBJ whole genome shotgun (WGS) entry which is preliminary data.</text>
</comment>
<dbReference type="SUPFAM" id="SSF55681">
    <property type="entry name" value="Class II aaRS and biotin synthetases"/>
    <property type="match status" value="1"/>
</dbReference>
<proteinExistence type="inferred from homology"/>
<dbReference type="GO" id="GO:0005737">
    <property type="term" value="C:cytoplasm"/>
    <property type="evidence" value="ECO:0007669"/>
    <property type="project" value="InterPro"/>
</dbReference>
<evidence type="ECO:0000256" key="3">
    <source>
        <dbReference type="ARBA" id="ARBA00022555"/>
    </source>
</evidence>
<evidence type="ECO:0000256" key="7">
    <source>
        <dbReference type="ARBA" id="ARBA00022884"/>
    </source>
</evidence>
<evidence type="ECO:0000256" key="9">
    <source>
        <dbReference type="ARBA" id="ARBA00023146"/>
    </source>
</evidence>
<dbReference type="EMBL" id="VMGK01000013">
    <property type="protein sequence ID" value="TSC92814.1"/>
    <property type="molecule type" value="Genomic_DNA"/>
</dbReference>
<dbReference type="SUPFAM" id="SSF55186">
    <property type="entry name" value="ThrRS/AlaRS common domain"/>
    <property type="match status" value="1"/>
</dbReference>
<dbReference type="GO" id="GO:0004813">
    <property type="term" value="F:alanine-tRNA ligase activity"/>
    <property type="evidence" value="ECO:0007669"/>
    <property type="project" value="UniProtKB-EC"/>
</dbReference>
<dbReference type="PANTHER" id="PTHR11777">
    <property type="entry name" value="ALANYL-TRNA SYNTHETASE"/>
    <property type="match status" value="1"/>
</dbReference>
<keyword evidence="9 11" id="KW-0030">Aminoacyl-tRNA synthetase</keyword>
<dbReference type="InterPro" id="IPR002318">
    <property type="entry name" value="Ala-tRNA-lgiase_IIc"/>
</dbReference>
<dbReference type="Proteomes" id="UP000315689">
    <property type="component" value="Unassembled WGS sequence"/>
</dbReference>
<dbReference type="InterPro" id="IPR018164">
    <property type="entry name" value="Ala-tRNA-synth_IIc_N"/>
</dbReference>
<keyword evidence="3" id="KW-0820">tRNA-binding</keyword>
<dbReference type="Pfam" id="PF01411">
    <property type="entry name" value="tRNA-synt_2c"/>
    <property type="match status" value="1"/>
</dbReference>
<dbReference type="InterPro" id="IPR018165">
    <property type="entry name" value="Ala-tRNA-synth_IIc_core"/>
</dbReference>
<dbReference type="GO" id="GO:0005524">
    <property type="term" value="F:ATP binding"/>
    <property type="evidence" value="ECO:0007669"/>
    <property type="project" value="UniProtKB-KW"/>
</dbReference>
<dbReference type="Gene3D" id="3.30.980.10">
    <property type="entry name" value="Threonyl-trna Synthetase, Chain A, domain 2"/>
    <property type="match status" value="1"/>
</dbReference>
<evidence type="ECO:0000256" key="2">
    <source>
        <dbReference type="ARBA" id="ARBA00013168"/>
    </source>
</evidence>
<dbReference type="PROSITE" id="PS50860">
    <property type="entry name" value="AA_TRNA_LIGASE_II_ALA"/>
    <property type="match status" value="1"/>
</dbReference>
<evidence type="ECO:0000256" key="1">
    <source>
        <dbReference type="ARBA" id="ARBA00008226"/>
    </source>
</evidence>
<comment type="similarity">
    <text evidence="1">Belongs to the class-II aminoacyl-tRNA synthetase family.</text>
</comment>
<organism evidence="11 12">
    <name type="scientific">Candidatus Berkelbacteria bacterium Licking1014_7</name>
    <dbReference type="NCBI Taxonomy" id="2017147"/>
    <lineage>
        <taxon>Bacteria</taxon>
        <taxon>Candidatus Berkelbacteria</taxon>
    </lineage>
</organism>
<dbReference type="Pfam" id="PF07973">
    <property type="entry name" value="tRNA_SAD"/>
    <property type="match status" value="1"/>
</dbReference>
<gene>
    <name evidence="11" type="ORF">CEN89_444</name>
</gene>
<evidence type="ECO:0000256" key="4">
    <source>
        <dbReference type="ARBA" id="ARBA00022598"/>
    </source>
</evidence>
<dbReference type="PRINTS" id="PR00980">
    <property type="entry name" value="TRNASYNTHALA"/>
</dbReference>
<dbReference type="SMART" id="SM00863">
    <property type="entry name" value="tRNA_SAD"/>
    <property type="match status" value="1"/>
</dbReference>
<dbReference type="InterPro" id="IPR018162">
    <property type="entry name" value="Ala-tRNA-ligase_IIc_anticod-bd"/>
</dbReference>
<dbReference type="InterPro" id="IPR050058">
    <property type="entry name" value="Ala-tRNA_ligase"/>
</dbReference>
<name>A0A554LIZ3_9BACT</name>
<keyword evidence="4" id="KW-0436">Ligase</keyword>
<dbReference type="PANTHER" id="PTHR11777:SF9">
    <property type="entry name" value="ALANINE--TRNA LIGASE, CYTOPLASMIC"/>
    <property type="match status" value="1"/>
</dbReference>
<dbReference type="AlphaFoldDB" id="A0A554LIZ3"/>
<dbReference type="InterPro" id="IPR012947">
    <property type="entry name" value="tRNA_SAD"/>
</dbReference>
<dbReference type="Gene3D" id="3.30.930.10">
    <property type="entry name" value="Bira Bifunctional Protein, Domain 2"/>
    <property type="match status" value="1"/>
</dbReference>
<keyword evidence="5" id="KW-0547">Nucleotide-binding</keyword>
<dbReference type="GO" id="GO:0002161">
    <property type="term" value="F:aminoacyl-tRNA deacylase activity"/>
    <property type="evidence" value="ECO:0007669"/>
    <property type="project" value="TreeGrafter"/>
</dbReference>
<evidence type="ECO:0000313" key="12">
    <source>
        <dbReference type="Proteomes" id="UP000315689"/>
    </source>
</evidence>